<evidence type="ECO:0000313" key="4">
    <source>
        <dbReference type="Proteomes" id="UP000261223"/>
    </source>
</evidence>
<dbReference type="AlphaFoldDB" id="A0A3E4UMH7"/>
<dbReference type="CDD" id="cd00093">
    <property type="entry name" value="HTH_XRE"/>
    <property type="match status" value="1"/>
</dbReference>
<evidence type="ECO:0000313" key="5">
    <source>
        <dbReference type="Proteomes" id="UP000283762"/>
    </source>
</evidence>
<gene>
    <name evidence="3" type="ORF">DW668_15830</name>
    <name evidence="2" type="ORF">DXC34_11835</name>
</gene>
<dbReference type="RefSeq" id="WP_008620337.1">
    <property type="nucleotide sequence ID" value="NZ_JAASHK010000018.1"/>
</dbReference>
<organism evidence="2 4">
    <name type="scientific">Bacteroides stercoris</name>
    <dbReference type="NCBI Taxonomy" id="46506"/>
    <lineage>
        <taxon>Bacteria</taxon>
        <taxon>Pseudomonadati</taxon>
        <taxon>Bacteroidota</taxon>
        <taxon>Bacteroidia</taxon>
        <taxon>Bacteroidales</taxon>
        <taxon>Bacteroidaceae</taxon>
        <taxon>Bacteroides</taxon>
    </lineage>
</organism>
<dbReference type="Proteomes" id="UP000261223">
    <property type="component" value="Unassembled WGS sequence"/>
</dbReference>
<dbReference type="GeneID" id="93557542"/>
<dbReference type="SMART" id="SM00530">
    <property type="entry name" value="HTH_XRE"/>
    <property type="match status" value="1"/>
</dbReference>
<evidence type="ECO:0000259" key="1">
    <source>
        <dbReference type="PROSITE" id="PS50943"/>
    </source>
</evidence>
<dbReference type="PROSITE" id="PS50943">
    <property type="entry name" value="HTH_CROC1"/>
    <property type="match status" value="1"/>
</dbReference>
<proteinExistence type="predicted"/>
<feature type="domain" description="HTH cro/C1-type" evidence="1">
    <location>
        <begin position="13"/>
        <end position="69"/>
    </location>
</feature>
<name>A0A3E4UMH7_BACSE</name>
<dbReference type="InterPro" id="IPR001387">
    <property type="entry name" value="Cro/C1-type_HTH"/>
</dbReference>
<reference evidence="4 5" key="1">
    <citation type="submission" date="2018-08" db="EMBL/GenBank/DDBJ databases">
        <title>A genome reference for cultivated species of the human gut microbiota.</title>
        <authorList>
            <person name="Zou Y."/>
            <person name="Xue W."/>
            <person name="Luo G."/>
        </authorList>
    </citation>
    <scope>NUCLEOTIDE SEQUENCE [LARGE SCALE GENOMIC DNA]</scope>
    <source>
        <strain evidence="3 5">AM25-16</strain>
        <strain evidence="2 4">TF03-6</strain>
    </source>
</reference>
<accession>A0A3E4UMH7</accession>
<dbReference type="Proteomes" id="UP000283762">
    <property type="component" value="Unassembled WGS sequence"/>
</dbReference>
<dbReference type="EMBL" id="QRHJ01000062">
    <property type="protein sequence ID" value="RHF70787.1"/>
    <property type="molecule type" value="Genomic_DNA"/>
</dbReference>
<protein>
    <submittedName>
        <fullName evidence="2">XRE family transcriptional regulator</fullName>
    </submittedName>
</protein>
<dbReference type="Pfam" id="PF01381">
    <property type="entry name" value="HTH_3"/>
    <property type="match status" value="1"/>
</dbReference>
<dbReference type="GO" id="GO:0003677">
    <property type="term" value="F:DNA binding"/>
    <property type="evidence" value="ECO:0007669"/>
    <property type="project" value="InterPro"/>
</dbReference>
<sequence length="77" mass="8813">MKSKVDLFVINKVREKRKELGISQRGLAAILECSPSFIGQVESDKFDIKYSVHQVFLIAQFFDCSPADFFPPINFDI</sequence>
<dbReference type="Gene3D" id="1.10.260.40">
    <property type="entry name" value="lambda repressor-like DNA-binding domains"/>
    <property type="match status" value="1"/>
</dbReference>
<evidence type="ECO:0000313" key="2">
    <source>
        <dbReference type="EMBL" id="RGM12326.1"/>
    </source>
</evidence>
<dbReference type="SUPFAM" id="SSF47413">
    <property type="entry name" value="lambda repressor-like DNA-binding domains"/>
    <property type="match status" value="1"/>
</dbReference>
<dbReference type="EMBL" id="QSSV01000015">
    <property type="protein sequence ID" value="RGM12326.1"/>
    <property type="molecule type" value="Genomic_DNA"/>
</dbReference>
<dbReference type="InterPro" id="IPR010982">
    <property type="entry name" value="Lambda_DNA-bd_dom_sf"/>
</dbReference>
<comment type="caution">
    <text evidence="2">The sequence shown here is derived from an EMBL/GenBank/DDBJ whole genome shotgun (WGS) entry which is preliminary data.</text>
</comment>
<evidence type="ECO:0000313" key="3">
    <source>
        <dbReference type="EMBL" id="RHF70787.1"/>
    </source>
</evidence>